<dbReference type="PANTHER" id="PTHR11780:SF10">
    <property type="entry name" value="NADH DEHYDROGENASE [UBIQUINONE] FLAVOPROTEIN 1, MITOCHONDRIAL"/>
    <property type="match status" value="1"/>
</dbReference>
<keyword evidence="8" id="KW-0408">Iron</keyword>
<feature type="domain" description="NADH-ubiquinone oxidoreductase 51kDa subunit iron-sulphur binding" evidence="11">
    <location>
        <begin position="326"/>
        <end position="370"/>
    </location>
</feature>
<organism evidence="12 13">
    <name type="scientific">Streptomyces klenkii</name>
    <dbReference type="NCBI Taxonomy" id="1420899"/>
    <lineage>
        <taxon>Bacteria</taxon>
        <taxon>Bacillati</taxon>
        <taxon>Actinomycetota</taxon>
        <taxon>Actinomycetes</taxon>
        <taxon>Kitasatosporales</taxon>
        <taxon>Streptomycetaceae</taxon>
        <taxon>Streptomyces</taxon>
    </lineage>
</organism>
<dbReference type="GO" id="GO:0045333">
    <property type="term" value="P:cellular respiration"/>
    <property type="evidence" value="ECO:0007669"/>
    <property type="project" value="TreeGrafter"/>
</dbReference>
<dbReference type="Proteomes" id="UP000270343">
    <property type="component" value="Unassembled WGS sequence"/>
</dbReference>
<comment type="cofactor">
    <cofactor evidence="1">
        <name>FMN</name>
        <dbReference type="ChEBI" id="CHEBI:58210"/>
    </cofactor>
</comment>
<evidence type="ECO:0000256" key="5">
    <source>
        <dbReference type="ARBA" id="ARBA00022630"/>
    </source>
</evidence>
<comment type="caution">
    <text evidence="12">The sequence shown here is derived from an EMBL/GenBank/DDBJ whole genome shotgun (WGS) entry which is preliminary data.</text>
</comment>
<keyword evidence="13" id="KW-1185">Reference proteome</keyword>
<evidence type="ECO:0000256" key="1">
    <source>
        <dbReference type="ARBA" id="ARBA00001917"/>
    </source>
</evidence>
<dbReference type="Gene3D" id="1.20.1440.230">
    <property type="entry name" value="NADH-ubiquinone oxidoreductase 51kDa subunit, iron-sulphur binding domain"/>
    <property type="match status" value="1"/>
</dbReference>
<dbReference type="SUPFAM" id="SSF54862">
    <property type="entry name" value="4Fe-4S ferredoxins"/>
    <property type="match status" value="1"/>
</dbReference>
<evidence type="ECO:0000256" key="4">
    <source>
        <dbReference type="ARBA" id="ARBA00022485"/>
    </source>
</evidence>
<keyword evidence="9" id="KW-0411">Iron-sulfur</keyword>
<evidence type="ECO:0000256" key="8">
    <source>
        <dbReference type="ARBA" id="ARBA00023004"/>
    </source>
</evidence>
<dbReference type="PANTHER" id="PTHR11780">
    <property type="entry name" value="NADH-UBIQUINONE OXIDOREDUCTASE FLAVOPROTEIN 1 NDUFV1"/>
    <property type="match status" value="1"/>
</dbReference>
<dbReference type="SUPFAM" id="SSF142984">
    <property type="entry name" value="Nqo1 middle domain-like"/>
    <property type="match status" value="1"/>
</dbReference>
<dbReference type="InterPro" id="IPR019575">
    <property type="entry name" value="Nuop51_4Fe4S-bd"/>
</dbReference>
<evidence type="ECO:0000256" key="7">
    <source>
        <dbReference type="ARBA" id="ARBA00022723"/>
    </source>
</evidence>
<keyword evidence="7" id="KW-0479">Metal-binding</keyword>
<comment type="similarity">
    <text evidence="3">Belongs to the complex I 51 kDa subunit family.</text>
</comment>
<dbReference type="Gene3D" id="3.30.70.20">
    <property type="match status" value="1"/>
</dbReference>
<dbReference type="Gene3D" id="3.40.50.11540">
    <property type="entry name" value="NADH-ubiquinone oxidoreductase 51kDa subunit"/>
    <property type="match status" value="1"/>
</dbReference>
<proteinExistence type="inferred from homology"/>
<comment type="cofactor">
    <cofactor evidence="2">
        <name>[4Fe-4S] cluster</name>
        <dbReference type="ChEBI" id="CHEBI:49883"/>
    </cofactor>
</comment>
<sequence length="514" mass="51240">MSPALPEQPAVLALGRPRLLAGLDRAARLDRSAHLSAHGSLPQHTEAQLTALAEAVALRGRGGAGFPFARKLQAVGRAAQRRGARPAVVVNGCEGDPTSRKDAVLLARAPHLVLDGALLTAAALGAGSVVVGVTRAAAEASVREALAERGLAGGRRALSVRARVVRLPERLVSGESSALLRAADGGLPLPPGRHDRASREGLGGAPTLLSNAETFAQLALAARLGAEGYAATGAPGQPGTLLLTVSGAVPEPQVVEVPGGVPLAYVLKVCGAGPGPQGVLTGGCHGAWLDAATAARARVSHGGLADCGGVLGVGAVLALPADTCPLGETVRAAHWLAAESAGQCGPCRSGLPALAGALADVAAGAGQGALERVREAAGAVRGRGACGHPDGAARFVLSALSAFTDDLAAHVLHGGCGRPTAGVLPLPSAAGPDAPADGGGPPGPRRVERLAVDWTLCEGHGLCAGLLPQLVRIGPDGYPSLADAGVPDHLRGRAQRAVRRCPALALRLDKEGRH</sequence>
<keyword evidence="6" id="KW-0288">FMN</keyword>
<dbReference type="SMART" id="SM00928">
    <property type="entry name" value="NADH_4Fe-4S"/>
    <property type="match status" value="1"/>
</dbReference>
<dbReference type="Pfam" id="PF10589">
    <property type="entry name" value="NADH_4Fe-4S"/>
    <property type="match status" value="1"/>
</dbReference>
<dbReference type="InterPro" id="IPR050837">
    <property type="entry name" value="ComplexI_51kDa_subunit"/>
</dbReference>
<evidence type="ECO:0000259" key="11">
    <source>
        <dbReference type="SMART" id="SM00928"/>
    </source>
</evidence>
<evidence type="ECO:0000313" key="12">
    <source>
        <dbReference type="EMBL" id="RKN75701.1"/>
    </source>
</evidence>
<evidence type="ECO:0000256" key="9">
    <source>
        <dbReference type="ARBA" id="ARBA00023014"/>
    </source>
</evidence>
<evidence type="ECO:0000256" key="10">
    <source>
        <dbReference type="SAM" id="MobiDB-lite"/>
    </source>
</evidence>
<dbReference type="SUPFAM" id="SSF140490">
    <property type="entry name" value="Nqo1C-terminal domain-like"/>
    <property type="match status" value="1"/>
</dbReference>
<dbReference type="GO" id="GO:0003954">
    <property type="term" value="F:NADH dehydrogenase activity"/>
    <property type="evidence" value="ECO:0007669"/>
    <property type="project" value="TreeGrafter"/>
</dbReference>
<dbReference type="InterPro" id="IPR037225">
    <property type="entry name" value="Nuo51_FMN-bd_sf"/>
</dbReference>
<evidence type="ECO:0000256" key="2">
    <source>
        <dbReference type="ARBA" id="ARBA00001966"/>
    </source>
</evidence>
<accession>A0A3B0BTC8</accession>
<name>A0A3B0BTC8_9ACTN</name>
<evidence type="ECO:0000256" key="3">
    <source>
        <dbReference type="ARBA" id="ARBA00007523"/>
    </source>
</evidence>
<dbReference type="Gene3D" id="3.10.20.600">
    <property type="match status" value="1"/>
</dbReference>
<dbReference type="Pfam" id="PF01512">
    <property type="entry name" value="Complex1_51K"/>
    <property type="match status" value="1"/>
</dbReference>
<dbReference type="InterPro" id="IPR037207">
    <property type="entry name" value="Nuop51_4Fe4S-bd_sf"/>
</dbReference>
<dbReference type="OrthoDB" id="3396880at2"/>
<dbReference type="InterPro" id="IPR011538">
    <property type="entry name" value="Nuo51_FMN-bd"/>
</dbReference>
<dbReference type="RefSeq" id="WP_120754559.1">
    <property type="nucleotide sequence ID" value="NZ_JBIBGF010000002.1"/>
</dbReference>
<protein>
    <submittedName>
        <fullName evidence="12">Oxidoreductase</fullName>
    </submittedName>
</protein>
<evidence type="ECO:0000256" key="6">
    <source>
        <dbReference type="ARBA" id="ARBA00022643"/>
    </source>
</evidence>
<feature type="region of interest" description="Disordered" evidence="10">
    <location>
        <begin position="423"/>
        <end position="445"/>
    </location>
</feature>
<dbReference type="GO" id="GO:0046872">
    <property type="term" value="F:metal ion binding"/>
    <property type="evidence" value="ECO:0007669"/>
    <property type="project" value="UniProtKB-KW"/>
</dbReference>
<dbReference type="AlphaFoldDB" id="A0A3B0BTC8"/>
<keyword evidence="4" id="KW-0004">4Fe-4S</keyword>
<dbReference type="GO" id="GO:0051539">
    <property type="term" value="F:4 iron, 4 sulfur cluster binding"/>
    <property type="evidence" value="ECO:0007669"/>
    <property type="project" value="UniProtKB-KW"/>
</dbReference>
<keyword evidence="5" id="KW-0285">Flavoprotein</keyword>
<dbReference type="SUPFAM" id="SSF142019">
    <property type="entry name" value="Nqo1 FMN-binding domain-like"/>
    <property type="match status" value="1"/>
</dbReference>
<evidence type="ECO:0000313" key="13">
    <source>
        <dbReference type="Proteomes" id="UP000270343"/>
    </source>
</evidence>
<reference evidence="12 13" key="1">
    <citation type="journal article" date="2015" name="Antonie Van Leeuwenhoek">
        <title>Streptomyces klenkii sp. nov., isolated from deep marine sediment.</title>
        <authorList>
            <person name="Veyisoglu A."/>
            <person name="Sahin N."/>
        </authorList>
    </citation>
    <scope>NUCLEOTIDE SEQUENCE [LARGE SCALE GENOMIC DNA]</scope>
    <source>
        <strain evidence="12 13">KCTC 29202</strain>
    </source>
</reference>
<dbReference type="Pfam" id="PF13459">
    <property type="entry name" value="Fer4_15"/>
    <property type="match status" value="1"/>
</dbReference>
<dbReference type="EMBL" id="RBAM01000003">
    <property type="protein sequence ID" value="RKN75701.1"/>
    <property type="molecule type" value="Genomic_DNA"/>
</dbReference>
<gene>
    <name evidence="12" type="ORF">D7231_09910</name>
</gene>